<keyword evidence="2 9" id="KW-0808">Transferase</keyword>
<evidence type="ECO:0000256" key="2">
    <source>
        <dbReference type="ARBA" id="ARBA00022679"/>
    </source>
</evidence>
<dbReference type="Gene3D" id="3.40.50.620">
    <property type="entry name" value="HUPs"/>
    <property type="match status" value="1"/>
</dbReference>
<comment type="catalytic activity">
    <reaction evidence="8 9">
        <text>S-sulfanyl-L-cysteinyl-[protein] + uridine(34) in tRNA + AH2 + ATP = 2-thiouridine(34) in tRNA + L-cysteinyl-[protein] + A + AMP + diphosphate + H(+)</text>
        <dbReference type="Rhea" id="RHEA:47032"/>
        <dbReference type="Rhea" id="RHEA-COMP:10131"/>
        <dbReference type="Rhea" id="RHEA-COMP:11726"/>
        <dbReference type="Rhea" id="RHEA-COMP:11727"/>
        <dbReference type="Rhea" id="RHEA-COMP:11728"/>
        <dbReference type="ChEBI" id="CHEBI:13193"/>
        <dbReference type="ChEBI" id="CHEBI:15378"/>
        <dbReference type="ChEBI" id="CHEBI:17499"/>
        <dbReference type="ChEBI" id="CHEBI:29950"/>
        <dbReference type="ChEBI" id="CHEBI:30616"/>
        <dbReference type="ChEBI" id="CHEBI:33019"/>
        <dbReference type="ChEBI" id="CHEBI:61963"/>
        <dbReference type="ChEBI" id="CHEBI:65315"/>
        <dbReference type="ChEBI" id="CHEBI:87170"/>
        <dbReference type="ChEBI" id="CHEBI:456215"/>
        <dbReference type="EC" id="2.8.1.13"/>
    </reaction>
</comment>
<feature type="region of interest" description="Interaction with tRNA" evidence="9">
    <location>
        <begin position="276"/>
        <end position="277"/>
    </location>
</feature>
<dbReference type="CDD" id="cd01998">
    <property type="entry name" value="MnmA_TRMU-like"/>
    <property type="match status" value="1"/>
</dbReference>
<dbReference type="NCBIfam" id="NF001138">
    <property type="entry name" value="PRK00143.1"/>
    <property type="match status" value="1"/>
</dbReference>
<keyword evidence="1 9" id="KW-0820">tRNA-binding</keyword>
<evidence type="ECO:0000259" key="11">
    <source>
        <dbReference type="Pfam" id="PF20259"/>
    </source>
</evidence>
<proteinExistence type="inferred from homology"/>
<evidence type="ECO:0000313" key="13">
    <source>
        <dbReference type="Proteomes" id="UP000663722"/>
    </source>
</evidence>
<comment type="similarity">
    <text evidence="9">Belongs to the MnmA/TRMU family.</text>
</comment>
<dbReference type="Pfam" id="PF20258">
    <property type="entry name" value="tRNA_Me_trans_C"/>
    <property type="match status" value="1"/>
</dbReference>
<dbReference type="InterPro" id="IPR046885">
    <property type="entry name" value="MnmA-like_C"/>
</dbReference>
<organism evidence="12 13">
    <name type="scientific">Desulfonema magnum</name>
    <dbReference type="NCBI Taxonomy" id="45655"/>
    <lineage>
        <taxon>Bacteria</taxon>
        <taxon>Pseudomonadati</taxon>
        <taxon>Thermodesulfobacteriota</taxon>
        <taxon>Desulfobacteria</taxon>
        <taxon>Desulfobacterales</taxon>
        <taxon>Desulfococcaceae</taxon>
        <taxon>Desulfonema</taxon>
    </lineage>
</organism>
<name>A0A975GTL2_9BACT</name>
<feature type="active site" description="Nucleophile" evidence="9">
    <location>
        <position position="74"/>
    </location>
</feature>
<evidence type="ECO:0000256" key="9">
    <source>
        <dbReference type="HAMAP-Rule" id="MF_00144"/>
    </source>
</evidence>
<dbReference type="Gene3D" id="2.40.30.10">
    <property type="entry name" value="Translation factors"/>
    <property type="match status" value="1"/>
</dbReference>
<feature type="site" description="Interaction with tRNA" evidence="9">
    <location>
        <position position="99"/>
    </location>
</feature>
<feature type="binding site" evidence="9">
    <location>
        <position position="18"/>
    </location>
    <ligand>
        <name>ATP</name>
        <dbReference type="ChEBI" id="CHEBI:30616"/>
    </ligand>
</feature>
<feature type="site" description="Interaction with tRNA" evidence="9">
    <location>
        <position position="309"/>
    </location>
</feature>
<dbReference type="PANTHER" id="PTHR11933">
    <property type="entry name" value="TRNA 5-METHYLAMINOMETHYL-2-THIOURIDYLATE -METHYLTRANSFERASE"/>
    <property type="match status" value="1"/>
</dbReference>
<dbReference type="EC" id="2.8.1.13" evidence="9"/>
<dbReference type="GO" id="GO:0103016">
    <property type="term" value="F:tRNA-uridine 2-sulfurtransferase activity"/>
    <property type="evidence" value="ECO:0007669"/>
    <property type="project" value="UniProtKB-EC"/>
</dbReference>
<keyword evidence="7 9" id="KW-1015">Disulfide bond</keyword>
<dbReference type="Proteomes" id="UP000663722">
    <property type="component" value="Chromosome"/>
</dbReference>
<keyword evidence="9" id="KW-0963">Cytoplasm</keyword>
<dbReference type="AlphaFoldDB" id="A0A975GTL2"/>
<evidence type="ECO:0000259" key="10">
    <source>
        <dbReference type="Pfam" id="PF20258"/>
    </source>
</evidence>
<comment type="function">
    <text evidence="9">Catalyzes the 2-thiolation of uridine at the wobble position (U34) of tRNA, leading to the formation of s(2)U34.</text>
</comment>
<feature type="domain" description="tRNA-specific 2-thiouridylase MnmA-like central" evidence="11">
    <location>
        <begin position="188"/>
        <end position="243"/>
    </location>
</feature>
<evidence type="ECO:0000256" key="1">
    <source>
        <dbReference type="ARBA" id="ARBA00022555"/>
    </source>
</evidence>
<evidence type="ECO:0000256" key="8">
    <source>
        <dbReference type="ARBA" id="ARBA00051542"/>
    </source>
</evidence>
<keyword evidence="13" id="KW-1185">Reference proteome</keyword>
<keyword evidence="4 9" id="KW-0547">Nucleotide-binding</keyword>
<comment type="subcellular location">
    <subcellularLocation>
        <location evidence="9">Cytoplasm</location>
    </subcellularLocation>
</comment>
<dbReference type="GO" id="GO:0000049">
    <property type="term" value="F:tRNA binding"/>
    <property type="evidence" value="ECO:0007669"/>
    <property type="project" value="UniProtKB-KW"/>
</dbReference>
<dbReference type="InterPro" id="IPR023382">
    <property type="entry name" value="MnmA-like_central_sf"/>
</dbReference>
<dbReference type="InterPro" id="IPR004506">
    <property type="entry name" value="MnmA-like"/>
</dbReference>
<comment type="caution">
    <text evidence="9">Lacks conserved residue(s) required for the propagation of feature annotation.</text>
</comment>
<dbReference type="FunFam" id="2.30.30.280:FF:000001">
    <property type="entry name" value="tRNA-specific 2-thiouridylase MnmA"/>
    <property type="match status" value="1"/>
</dbReference>
<gene>
    <name evidence="9 12" type="primary">mnmA</name>
    <name evidence="12" type="ORF">dnm_091990</name>
</gene>
<dbReference type="GO" id="GO:0005737">
    <property type="term" value="C:cytoplasm"/>
    <property type="evidence" value="ECO:0007669"/>
    <property type="project" value="UniProtKB-SubCell"/>
</dbReference>
<dbReference type="Gene3D" id="2.30.30.280">
    <property type="entry name" value="Adenine nucleotide alpha hydrolases-like domains"/>
    <property type="match status" value="1"/>
</dbReference>
<keyword evidence="5 9" id="KW-0067">ATP-binding</keyword>
<dbReference type="GO" id="GO:0005524">
    <property type="term" value="F:ATP binding"/>
    <property type="evidence" value="ECO:0007669"/>
    <property type="project" value="UniProtKB-KW"/>
</dbReference>
<feature type="region of interest" description="Interaction with tRNA" evidence="9">
    <location>
        <begin position="121"/>
        <end position="123"/>
    </location>
</feature>
<dbReference type="PANTHER" id="PTHR11933:SF5">
    <property type="entry name" value="MITOCHONDRIAL TRNA-SPECIFIC 2-THIOURIDYLASE 1"/>
    <property type="match status" value="1"/>
</dbReference>
<evidence type="ECO:0000256" key="3">
    <source>
        <dbReference type="ARBA" id="ARBA00022694"/>
    </source>
</evidence>
<evidence type="ECO:0000256" key="4">
    <source>
        <dbReference type="ARBA" id="ARBA00022741"/>
    </source>
</evidence>
<sequence>MSAYLLKERGYEVIGIHFVTGYESDDSRQIQSVADQIGIPLKIADCSTEFQIKVVDYFTQSYQSGKTPNPCLVCNPSIKFGTILDFARKLGVSCLATGHYARIIKHDSGRFHLYRGTDPVKEQSYFLAFLSQEQLASACFPLGNMTKSEVIKLAEKKGLHPVVKEESQDVCFIKGRTYGDFLVRTQGFEPEPGLIQDINGNIIGEHKGLHLFTIGQRRGINCPASEPYYVVRLDMAQNRLVVGLKKDLFSGECRVAGINWISRKPTDPIKVHTRVRYRHKAARSVLFPVDTHTAVIRFDEPQSAITPGQGAVFYKGDEVLGGGWIEKNVRC</sequence>
<feature type="disulfide bond" description="Alternate" evidence="9">
    <location>
        <begin position="74"/>
        <end position="171"/>
    </location>
</feature>
<dbReference type="Pfam" id="PF03054">
    <property type="entry name" value="tRNA_Me_trans"/>
    <property type="match status" value="1"/>
</dbReference>
<evidence type="ECO:0000256" key="6">
    <source>
        <dbReference type="ARBA" id="ARBA00022884"/>
    </source>
</evidence>
<dbReference type="HAMAP" id="MF_00144">
    <property type="entry name" value="tRNA_thiouridyl_MnmA"/>
    <property type="match status" value="1"/>
</dbReference>
<dbReference type="KEGG" id="dmm:dnm_091990"/>
<feature type="binding site" evidence="9">
    <location>
        <position position="98"/>
    </location>
    <ligand>
        <name>ATP</name>
        <dbReference type="ChEBI" id="CHEBI:30616"/>
    </ligand>
</feature>
<feature type="active site" description="Cysteine persulfide intermediate" evidence="9">
    <location>
        <position position="171"/>
    </location>
</feature>
<dbReference type="SUPFAM" id="SSF52402">
    <property type="entry name" value="Adenine nucleotide alpha hydrolases-like"/>
    <property type="match status" value="1"/>
</dbReference>
<dbReference type="InterPro" id="IPR014729">
    <property type="entry name" value="Rossmann-like_a/b/a_fold"/>
</dbReference>
<keyword evidence="3 9" id="KW-0819">tRNA processing</keyword>
<dbReference type="GO" id="GO:0002143">
    <property type="term" value="P:tRNA wobble position uridine thiolation"/>
    <property type="evidence" value="ECO:0007669"/>
    <property type="project" value="TreeGrafter"/>
</dbReference>
<reference evidence="12" key="1">
    <citation type="journal article" date="2021" name="Microb. Physiol.">
        <title>Proteogenomic Insights into the Physiology of Marine, Sulfate-Reducing, Filamentous Desulfonema limicola and Desulfonema magnum.</title>
        <authorList>
            <person name="Schnaars V."/>
            <person name="Wohlbrand L."/>
            <person name="Scheve S."/>
            <person name="Hinrichs C."/>
            <person name="Reinhardt R."/>
            <person name="Rabus R."/>
        </authorList>
    </citation>
    <scope>NUCLEOTIDE SEQUENCE</scope>
    <source>
        <strain evidence="12">4be13</strain>
    </source>
</reference>
<evidence type="ECO:0000256" key="7">
    <source>
        <dbReference type="ARBA" id="ARBA00023157"/>
    </source>
</evidence>
<feature type="domain" description="tRNA-specific 2-thiouridylase MnmA-like C-terminal" evidence="10">
    <location>
        <begin position="252"/>
        <end position="325"/>
    </location>
</feature>
<keyword evidence="6 9" id="KW-0694">RNA-binding</keyword>
<dbReference type="EMBL" id="CP061800">
    <property type="protein sequence ID" value="QTA93102.1"/>
    <property type="molecule type" value="Genomic_DNA"/>
</dbReference>
<evidence type="ECO:0000256" key="5">
    <source>
        <dbReference type="ARBA" id="ARBA00022840"/>
    </source>
</evidence>
<dbReference type="InterPro" id="IPR046884">
    <property type="entry name" value="MnmA-like_central"/>
</dbReference>
<protein>
    <recommendedName>
        <fullName evidence="9">tRNA-specific 2-thiouridylase MnmA</fullName>
        <ecNumber evidence="9">2.8.1.13</ecNumber>
    </recommendedName>
</protein>
<dbReference type="Pfam" id="PF20259">
    <property type="entry name" value="tRNA_Me_trans_M"/>
    <property type="match status" value="1"/>
</dbReference>
<accession>A0A975GTL2</accession>
<dbReference type="NCBIfam" id="TIGR00420">
    <property type="entry name" value="trmU"/>
    <property type="match status" value="1"/>
</dbReference>
<evidence type="ECO:0000313" key="12">
    <source>
        <dbReference type="EMBL" id="QTA93102.1"/>
    </source>
</evidence>